<dbReference type="RefSeq" id="WP_317330026.1">
    <property type="nucleotide sequence ID" value="NZ_JAWJZA010000006.1"/>
</dbReference>
<accession>A0ABU3Z9D6</accession>
<feature type="domain" description="EamA" evidence="7">
    <location>
        <begin position="4"/>
        <end position="133"/>
    </location>
</feature>
<reference evidence="8 9" key="1">
    <citation type="submission" date="2023-10" db="EMBL/GenBank/DDBJ databases">
        <title>Veillonella sp. nov., isolated from a pig farm feces dump.</title>
        <authorList>
            <person name="Chang Y.-H."/>
        </authorList>
    </citation>
    <scope>NUCLEOTIDE SEQUENCE [LARGE SCALE GENOMIC DNA]</scope>
    <source>
        <strain evidence="8 9">YH-vei2233</strain>
    </source>
</reference>
<evidence type="ECO:0000256" key="2">
    <source>
        <dbReference type="ARBA" id="ARBA00007362"/>
    </source>
</evidence>
<keyword evidence="5 6" id="KW-0472">Membrane</keyword>
<dbReference type="InterPro" id="IPR000620">
    <property type="entry name" value="EamA_dom"/>
</dbReference>
<feature type="transmembrane region" description="Helical" evidence="6">
    <location>
        <begin position="65"/>
        <end position="86"/>
    </location>
</feature>
<feature type="transmembrane region" description="Helical" evidence="6">
    <location>
        <begin position="175"/>
        <end position="193"/>
    </location>
</feature>
<feature type="transmembrane region" description="Helical" evidence="6">
    <location>
        <begin position="205"/>
        <end position="228"/>
    </location>
</feature>
<comment type="caution">
    <text evidence="8">The sequence shown here is derived from an EMBL/GenBank/DDBJ whole genome shotgun (WGS) entry which is preliminary data.</text>
</comment>
<feature type="transmembrane region" description="Helical" evidence="6">
    <location>
        <begin position="92"/>
        <end position="110"/>
    </location>
</feature>
<dbReference type="SUPFAM" id="SSF103481">
    <property type="entry name" value="Multidrug resistance efflux transporter EmrE"/>
    <property type="match status" value="2"/>
</dbReference>
<evidence type="ECO:0000313" key="9">
    <source>
        <dbReference type="Proteomes" id="UP001272515"/>
    </source>
</evidence>
<keyword evidence="9" id="KW-1185">Reference proteome</keyword>
<feature type="transmembrane region" description="Helical" evidence="6">
    <location>
        <begin position="5"/>
        <end position="23"/>
    </location>
</feature>
<dbReference type="PANTHER" id="PTHR22911">
    <property type="entry name" value="ACYL-MALONYL CONDENSING ENZYME-RELATED"/>
    <property type="match status" value="1"/>
</dbReference>
<evidence type="ECO:0000256" key="6">
    <source>
        <dbReference type="SAM" id="Phobius"/>
    </source>
</evidence>
<evidence type="ECO:0000256" key="3">
    <source>
        <dbReference type="ARBA" id="ARBA00022692"/>
    </source>
</evidence>
<proteinExistence type="inferred from homology"/>
<feature type="transmembrane region" description="Helical" evidence="6">
    <location>
        <begin position="145"/>
        <end position="163"/>
    </location>
</feature>
<dbReference type="Proteomes" id="UP001272515">
    <property type="component" value="Unassembled WGS sequence"/>
</dbReference>
<dbReference type="EMBL" id="JAWJZB010000007">
    <property type="protein sequence ID" value="MDV5088533.1"/>
    <property type="molecule type" value="Genomic_DNA"/>
</dbReference>
<feature type="transmembrane region" description="Helical" evidence="6">
    <location>
        <begin position="258"/>
        <end position="277"/>
    </location>
</feature>
<evidence type="ECO:0000256" key="1">
    <source>
        <dbReference type="ARBA" id="ARBA00004141"/>
    </source>
</evidence>
<keyword evidence="4 6" id="KW-1133">Transmembrane helix</keyword>
<sequence length="294" mass="32637">MLQKGVIYSLIGAFWMSTMNLFIKFLGGTLPAGEIAFLRGFLGCVLVFLFKYIRHISFTHEDRKLLFLRGLFGGLAMVCNIIAFIHLKMSDAAILFQTTGFFVFIFSVTILKERVPKGAGKWLLVMLLAVVVLVDPFSYSSYNWYAFVALLGAALSAAAFTTIRNISKHGKHSSFEIMTYFMAGSMISGALVVDQAVMPTGHEWWIILALGVITVSAQFFITGAFVTTNAVVAQFLQYVGVFINAIYGYIFFEESLSYSTVIAGIILFVASVMLALLKEQDQPIIEEIIVETKR</sequence>
<evidence type="ECO:0000313" key="8">
    <source>
        <dbReference type="EMBL" id="MDV5088533.1"/>
    </source>
</evidence>
<evidence type="ECO:0000256" key="5">
    <source>
        <dbReference type="ARBA" id="ARBA00023136"/>
    </source>
</evidence>
<gene>
    <name evidence="8" type="ORF">RVY80_06730</name>
</gene>
<feature type="domain" description="EamA" evidence="7">
    <location>
        <begin position="144"/>
        <end position="274"/>
    </location>
</feature>
<feature type="transmembrane region" description="Helical" evidence="6">
    <location>
        <begin position="235"/>
        <end position="252"/>
    </location>
</feature>
<organism evidence="8 9">
    <name type="scientific">Veillonella absiana</name>
    <dbReference type="NCBI Taxonomy" id="3079305"/>
    <lineage>
        <taxon>Bacteria</taxon>
        <taxon>Bacillati</taxon>
        <taxon>Bacillota</taxon>
        <taxon>Negativicutes</taxon>
        <taxon>Veillonellales</taxon>
        <taxon>Veillonellaceae</taxon>
        <taxon>Veillonella</taxon>
    </lineage>
</organism>
<keyword evidence="3 6" id="KW-0812">Transmembrane</keyword>
<protein>
    <submittedName>
        <fullName evidence="8">DMT family transporter</fullName>
    </submittedName>
</protein>
<evidence type="ECO:0000256" key="4">
    <source>
        <dbReference type="ARBA" id="ARBA00022989"/>
    </source>
</evidence>
<comment type="similarity">
    <text evidence="2">Belongs to the EamA transporter family.</text>
</comment>
<feature type="transmembrane region" description="Helical" evidence="6">
    <location>
        <begin position="35"/>
        <end position="53"/>
    </location>
</feature>
<evidence type="ECO:0000259" key="7">
    <source>
        <dbReference type="Pfam" id="PF00892"/>
    </source>
</evidence>
<dbReference type="InterPro" id="IPR037185">
    <property type="entry name" value="EmrE-like"/>
</dbReference>
<feature type="transmembrane region" description="Helical" evidence="6">
    <location>
        <begin position="122"/>
        <end position="139"/>
    </location>
</feature>
<dbReference type="Pfam" id="PF00892">
    <property type="entry name" value="EamA"/>
    <property type="match status" value="2"/>
</dbReference>
<comment type="subcellular location">
    <subcellularLocation>
        <location evidence="1">Membrane</location>
        <topology evidence="1">Multi-pass membrane protein</topology>
    </subcellularLocation>
</comment>
<name>A0ABU3Z9D6_9FIRM</name>
<dbReference type="PANTHER" id="PTHR22911:SF6">
    <property type="entry name" value="SOLUTE CARRIER FAMILY 35 MEMBER G1"/>
    <property type="match status" value="1"/>
</dbReference>